<keyword evidence="2" id="KW-1185">Reference proteome</keyword>
<accession>A0AAD4SXR3</accession>
<dbReference type="Gene3D" id="3.60.20.10">
    <property type="entry name" value="Glutamine Phosphoribosylpyrophosphate, subunit 1, domain 1"/>
    <property type="match status" value="1"/>
</dbReference>
<dbReference type="Proteomes" id="UP001202328">
    <property type="component" value="Unassembled WGS sequence"/>
</dbReference>
<organism evidence="1 2">
    <name type="scientific">Papaver atlanticum</name>
    <dbReference type="NCBI Taxonomy" id="357466"/>
    <lineage>
        <taxon>Eukaryota</taxon>
        <taxon>Viridiplantae</taxon>
        <taxon>Streptophyta</taxon>
        <taxon>Embryophyta</taxon>
        <taxon>Tracheophyta</taxon>
        <taxon>Spermatophyta</taxon>
        <taxon>Magnoliopsida</taxon>
        <taxon>Ranunculales</taxon>
        <taxon>Papaveraceae</taxon>
        <taxon>Papaveroideae</taxon>
        <taxon>Papaver</taxon>
    </lineage>
</organism>
<dbReference type="EMBL" id="JAJJMB010008071">
    <property type="protein sequence ID" value="KAI3925986.1"/>
    <property type="molecule type" value="Genomic_DNA"/>
</dbReference>
<comment type="caution">
    <text evidence="1">The sequence shown here is derived from an EMBL/GenBank/DDBJ whole genome shotgun (WGS) entry which is preliminary data.</text>
</comment>
<sequence length="408" mass="46144">MDSVESMFSQLKLHAESACTIVVAYLGRLGVVLATDGRTAGDGVFPIAAGITKLADPCPLPSASKMKGLGENAGYMQVELARTQQTYRQRRAMVFPKGRPRTIRQLLKVCKHDPCPEIVKYGTTIFTINCGIERGIYIVVDGLGHTPRRHDGEEELEVHVEEAHEMDGDDSEDGDDADDICGWKEQKAYYLGNNYMVAAMRGNKKLNPEQCAKFTHNYLNNKKNKPNLHKYSMTLEELREANQMKCEIIFGAYIHHKGELVPSVFVGNETEVLEVVHHQRTGRTRWKPSFFACGSGGKFADQVLRNYADQIASDSLTSEEIRMICFRAMEQAAYLQDPGTGGMFTVYHIQYDTISEFCVDCRRVRAVIENFDKKKHQQKRRKYVVVNPVILYKDGIGMMVIREIGVEW</sequence>
<reference evidence="1" key="1">
    <citation type="submission" date="2022-04" db="EMBL/GenBank/DDBJ databases">
        <title>A functionally conserved STORR gene fusion in Papaver species that diverged 16.8 million years ago.</title>
        <authorList>
            <person name="Catania T."/>
        </authorList>
    </citation>
    <scope>NUCLEOTIDE SEQUENCE</scope>
    <source>
        <strain evidence="1">S-188037</strain>
    </source>
</reference>
<name>A0AAD4SXR3_9MAGN</name>
<dbReference type="AlphaFoldDB" id="A0AAD4SXR3"/>
<evidence type="ECO:0000313" key="2">
    <source>
        <dbReference type="Proteomes" id="UP001202328"/>
    </source>
</evidence>
<dbReference type="InterPro" id="IPR029055">
    <property type="entry name" value="Ntn_hydrolases_N"/>
</dbReference>
<dbReference type="SUPFAM" id="SSF56235">
    <property type="entry name" value="N-terminal nucleophile aminohydrolases (Ntn hydrolases)"/>
    <property type="match status" value="1"/>
</dbReference>
<protein>
    <submittedName>
        <fullName evidence="1">Uncharacterized protein</fullName>
    </submittedName>
</protein>
<gene>
    <name evidence="1" type="ORF">MKW98_028122</name>
</gene>
<proteinExistence type="predicted"/>
<evidence type="ECO:0000313" key="1">
    <source>
        <dbReference type="EMBL" id="KAI3925986.1"/>
    </source>
</evidence>